<dbReference type="InterPro" id="IPR036761">
    <property type="entry name" value="TTHA0802/YceI-like_sf"/>
</dbReference>
<name>A0A150XGR1_9BACT</name>
<evidence type="ECO:0000313" key="2">
    <source>
        <dbReference type="EMBL" id="KYG77892.1"/>
    </source>
</evidence>
<evidence type="ECO:0000259" key="1">
    <source>
        <dbReference type="Pfam" id="PF04264"/>
    </source>
</evidence>
<gene>
    <name evidence="2" type="ORF">AWW68_03750</name>
</gene>
<dbReference type="Proteomes" id="UP000075606">
    <property type="component" value="Unassembled WGS sequence"/>
</dbReference>
<reference evidence="2 3" key="1">
    <citation type="submission" date="2016-01" db="EMBL/GenBank/DDBJ databases">
        <title>Genome sequencing of Roseivirga spongicola UST030701-084.</title>
        <authorList>
            <person name="Selvaratnam C."/>
            <person name="Thevarajoo S."/>
            <person name="Goh K.M."/>
            <person name="Ee R."/>
            <person name="Chan K.-G."/>
            <person name="Chong C.S."/>
        </authorList>
    </citation>
    <scope>NUCLEOTIDE SEQUENCE [LARGE SCALE GENOMIC DNA]</scope>
    <source>
        <strain evidence="2 3">UST030701-084</strain>
    </source>
</reference>
<organism evidence="2 3">
    <name type="scientific">Roseivirga spongicola</name>
    <dbReference type="NCBI Taxonomy" id="333140"/>
    <lineage>
        <taxon>Bacteria</taxon>
        <taxon>Pseudomonadati</taxon>
        <taxon>Bacteroidota</taxon>
        <taxon>Cytophagia</taxon>
        <taxon>Cytophagales</taxon>
        <taxon>Roseivirgaceae</taxon>
        <taxon>Roseivirga</taxon>
    </lineage>
</organism>
<dbReference type="PANTHER" id="PTHR34406">
    <property type="entry name" value="PROTEIN YCEI"/>
    <property type="match status" value="1"/>
</dbReference>
<proteinExistence type="predicted"/>
<protein>
    <recommendedName>
        <fullName evidence="1">Lipid/polyisoprenoid-binding YceI-like domain-containing protein</fullName>
    </recommendedName>
</protein>
<dbReference type="Gene3D" id="2.40.128.110">
    <property type="entry name" value="Lipid/polyisoprenoid-binding, YceI-like"/>
    <property type="match status" value="1"/>
</dbReference>
<dbReference type="PANTHER" id="PTHR34406:SF1">
    <property type="entry name" value="PROTEIN YCEI"/>
    <property type="match status" value="1"/>
</dbReference>
<dbReference type="STRING" id="333140.AWW68_03750"/>
<accession>A0A150XGR1</accession>
<keyword evidence="3" id="KW-1185">Reference proteome</keyword>
<dbReference type="EMBL" id="LRPC01000001">
    <property type="protein sequence ID" value="KYG77892.1"/>
    <property type="molecule type" value="Genomic_DNA"/>
</dbReference>
<sequence>MAIVLAQSSAKAQSRLIDRSGTVSFYSSAPMEDIEATNNSALGIVEIPSGKAAVSILIKGFKFEKALMQEHFNENYMESDKYPKATFSGQIADPSMLAKLGSFQTEIQGQMTLHGVTKDLTMLCQFNVSEKEITVKSTFNLVVADYDIEIPKLVRNNIAKEVEVTANFKFQRND</sequence>
<feature type="domain" description="Lipid/polyisoprenoid-binding YceI-like" evidence="1">
    <location>
        <begin position="33"/>
        <end position="170"/>
    </location>
</feature>
<dbReference type="SUPFAM" id="SSF101874">
    <property type="entry name" value="YceI-like"/>
    <property type="match status" value="1"/>
</dbReference>
<evidence type="ECO:0000313" key="3">
    <source>
        <dbReference type="Proteomes" id="UP000075606"/>
    </source>
</evidence>
<comment type="caution">
    <text evidence="2">The sequence shown here is derived from an EMBL/GenBank/DDBJ whole genome shotgun (WGS) entry which is preliminary data.</text>
</comment>
<dbReference type="AlphaFoldDB" id="A0A150XGR1"/>
<dbReference type="InterPro" id="IPR007372">
    <property type="entry name" value="Lipid/polyisoprenoid-bd_YceI"/>
</dbReference>
<dbReference type="Pfam" id="PF04264">
    <property type="entry name" value="YceI"/>
    <property type="match status" value="1"/>
</dbReference>